<protein>
    <recommendedName>
        <fullName evidence="2">Glycosyltransferase N-terminal domain-containing protein</fullName>
    </recommendedName>
</protein>
<reference evidence="4" key="1">
    <citation type="journal article" date="2019" name="Nat. Commun.">
        <title>The genome of broomcorn millet.</title>
        <authorList>
            <person name="Zou C."/>
            <person name="Miki D."/>
            <person name="Li D."/>
            <person name="Tang Q."/>
            <person name="Xiao L."/>
            <person name="Rajput S."/>
            <person name="Deng P."/>
            <person name="Jia W."/>
            <person name="Huang R."/>
            <person name="Zhang M."/>
            <person name="Sun Y."/>
            <person name="Hu J."/>
            <person name="Fu X."/>
            <person name="Schnable P.S."/>
            <person name="Li F."/>
            <person name="Zhang H."/>
            <person name="Feng B."/>
            <person name="Zhu X."/>
            <person name="Liu R."/>
            <person name="Schnable J.C."/>
            <person name="Zhu J.-K."/>
            <person name="Zhang H."/>
        </authorList>
    </citation>
    <scope>NUCLEOTIDE SEQUENCE [LARGE SCALE GENOMIC DNA]</scope>
</reference>
<name>A0A3L6QB44_PANMI</name>
<comment type="similarity">
    <text evidence="1">Belongs to the UDP-glycosyltransferase family.</text>
</comment>
<organism evidence="3 4">
    <name type="scientific">Panicum miliaceum</name>
    <name type="common">Proso millet</name>
    <name type="synonym">Broomcorn millet</name>
    <dbReference type="NCBI Taxonomy" id="4540"/>
    <lineage>
        <taxon>Eukaryota</taxon>
        <taxon>Viridiplantae</taxon>
        <taxon>Streptophyta</taxon>
        <taxon>Embryophyta</taxon>
        <taxon>Tracheophyta</taxon>
        <taxon>Spermatophyta</taxon>
        <taxon>Magnoliopsida</taxon>
        <taxon>Liliopsida</taxon>
        <taxon>Poales</taxon>
        <taxon>Poaceae</taxon>
        <taxon>PACMAD clade</taxon>
        <taxon>Panicoideae</taxon>
        <taxon>Panicodae</taxon>
        <taxon>Paniceae</taxon>
        <taxon>Panicinae</taxon>
        <taxon>Panicum</taxon>
        <taxon>Panicum sect. Panicum</taxon>
    </lineage>
</organism>
<dbReference type="Pfam" id="PF26168">
    <property type="entry name" value="Glyco_transf_N"/>
    <property type="match status" value="1"/>
</dbReference>
<sequence>MESVAVVAVPFPAQGHLNGMLHLSLQLAWRGLPVHYAAPAAHARAHGWGEDALRRVEFHELDVPAYASPPPDPAAPSPFPSHLIPMAEGFIAGARAPVAGLLRRISAGSRRVVVLYDRLSSFAAPAAAGIPNGETYCLQCVAASFDAAWTDAGRRLLRAIGLDAPSPVACIPREFVDYIVRTRGDGQSPAFAGVIMNTCRAIEVSEVIRNIPNFFEIL</sequence>
<dbReference type="STRING" id="4540.A0A3L6QB44"/>
<dbReference type="AlphaFoldDB" id="A0A3L6QB44"/>
<keyword evidence="4" id="KW-1185">Reference proteome</keyword>
<comment type="caution">
    <text evidence="3">The sequence shown here is derived from an EMBL/GenBank/DDBJ whole genome shotgun (WGS) entry which is preliminary data.</text>
</comment>
<dbReference type="OrthoDB" id="5835829at2759"/>
<feature type="domain" description="Glycosyltransferase N-terminal" evidence="2">
    <location>
        <begin position="2"/>
        <end position="204"/>
    </location>
</feature>
<dbReference type="GO" id="GO:0008194">
    <property type="term" value="F:UDP-glycosyltransferase activity"/>
    <property type="evidence" value="ECO:0007669"/>
    <property type="project" value="UniProtKB-ARBA"/>
</dbReference>
<gene>
    <name evidence="3" type="ORF">C2845_PM15G17300</name>
</gene>
<dbReference type="Proteomes" id="UP000275267">
    <property type="component" value="Unassembled WGS sequence"/>
</dbReference>
<dbReference type="EMBL" id="PQIB02000013">
    <property type="protein sequence ID" value="RLM74437.1"/>
    <property type="molecule type" value="Genomic_DNA"/>
</dbReference>
<evidence type="ECO:0000313" key="3">
    <source>
        <dbReference type="EMBL" id="RLM74437.1"/>
    </source>
</evidence>
<dbReference type="GO" id="GO:1901135">
    <property type="term" value="P:carbohydrate derivative metabolic process"/>
    <property type="evidence" value="ECO:0007669"/>
    <property type="project" value="UniProtKB-ARBA"/>
</dbReference>
<evidence type="ECO:0000313" key="4">
    <source>
        <dbReference type="Proteomes" id="UP000275267"/>
    </source>
</evidence>
<dbReference type="Gene3D" id="3.40.50.2000">
    <property type="entry name" value="Glycogen Phosphorylase B"/>
    <property type="match status" value="1"/>
</dbReference>
<dbReference type="PANTHER" id="PTHR48044:SF25">
    <property type="entry name" value="GLYCOSYLTRANSFERASE"/>
    <property type="match status" value="1"/>
</dbReference>
<dbReference type="InterPro" id="IPR058980">
    <property type="entry name" value="Glyco_transf_N"/>
</dbReference>
<dbReference type="PANTHER" id="PTHR48044">
    <property type="entry name" value="GLYCOSYLTRANSFERASE"/>
    <property type="match status" value="1"/>
</dbReference>
<dbReference type="SUPFAM" id="SSF53756">
    <property type="entry name" value="UDP-Glycosyltransferase/glycogen phosphorylase"/>
    <property type="match status" value="1"/>
</dbReference>
<evidence type="ECO:0000259" key="2">
    <source>
        <dbReference type="Pfam" id="PF26168"/>
    </source>
</evidence>
<evidence type="ECO:0000256" key="1">
    <source>
        <dbReference type="ARBA" id="ARBA00009995"/>
    </source>
</evidence>
<accession>A0A3L6QB44</accession>
<proteinExistence type="inferred from homology"/>